<dbReference type="InterPro" id="IPR050250">
    <property type="entry name" value="Macrolide_Exporter_MacB"/>
</dbReference>
<keyword evidence="10" id="KW-1185">Reference proteome</keyword>
<sequence length="863" mass="96916">MFLQFFRWFCSEELLDSIEGDLVELYHERLKKEGELKADIKFIWDVLLLFRPGIIGIKNKEYKTNHIDMFRNNLKIARRTLWKNKTSTVINMLGLSIGITSCLLIALFINHEMSYDTFQPNAKRIGRVVMEYSFLGSEESEKGTFTSTKVAPVFSSTFPEVEKGIRMSKSAAILQLQGSPVTEPDFMYADSTFFDAFAFTMVQGNAKTALNGPNKVVLTESMAKKYYGDSDPVGQGLEIGEDKTMYEVTGVMEDYPYNSQFRFDFLASFSSLGQNQNNTYWNANYTTYLLLQDQNSFGSLAEKIPPFMEKESAEIGANVNFTLEPFDRVHLHSPYSDFVPNTSIDYLYMLAGVAFLILVIVCFTYINLSTAKSVERAKEVGIRKVSGAEPSQLFWQFIGESFLLSGLSVLVSIVLVYLFLPGFNNLINRQLQLDDLLSPVFIGFALSLVLMLSLIAGAYPALILSRFQPMKVLKGVFKNTDSAKWLQQSLTVFQFGISVFLIIATLIVQGQLNFIQSRDLGYDREHIVSFPVGWSTDFQKVNTLKKELKSNSQILEVSRTGSSPVSIYSGYSMNLPTRPENEVIAVNGNPVDENFIQVTGLELLAGSNFTEQQVRQTYSEGDDDLTFNYIITESAAAKFGWSPEEAVGKEMILNDQGTVVGVIKDFHFQSLRNDIQPLVLFTASWGGRLLVKINGENIPETLDFIEKTWNKVLPEMPYSYKFLDEDYTRMYQSEMQLGKIMNLFSTIAIILACLGLFGLSSYLIQQRLKEVSIRKVLGASTFQILNILSGSFVRLVFLAILIASPIAYWAMSLWLDDFVFHISAPWWAVAVAAGVTLAIGLLTSGVHGIKAALSNPVKNLKSE</sequence>
<dbReference type="InterPro" id="IPR047699">
    <property type="entry name" value="Permease_put_prefix"/>
</dbReference>
<dbReference type="Proteomes" id="UP000588604">
    <property type="component" value="Unassembled WGS sequence"/>
</dbReference>
<dbReference type="NCBIfam" id="NF038404">
    <property type="entry name" value="perm_prefix_2"/>
    <property type="match status" value="1"/>
</dbReference>
<comment type="subcellular location">
    <subcellularLocation>
        <location evidence="1">Cell membrane</location>
        <topology evidence="1">Multi-pass membrane protein</topology>
    </subcellularLocation>
</comment>
<evidence type="ECO:0000256" key="1">
    <source>
        <dbReference type="ARBA" id="ARBA00004651"/>
    </source>
</evidence>
<evidence type="ECO:0000256" key="3">
    <source>
        <dbReference type="ARBA" id="ARBA00022692"/>
    </source>
</evidence>
<feature type="domain" description="ABC3 transporter permease C-terminal" evidence="7">
    <location>
        <begin position="353"/>
        <end position="469"/>
    </location>
</feature>
<protein>
    <submittedName>
        <fullName evidence="9">Putative ABC transport system permease protein</fullName>
    </submittedName>
</protein>
<dbReference type="GO" id="GO:0022857">
    <property type="term" value="F:transmembrane transporter activity"/>
    <property type="evidence" value="ECO:0007669"/>
    <property type="project" value="TreeGrafter"/>
</dbReference>
<proteinExistence type="predicted"/>
<feature type="transmembrane region" description="Helical" evidence="6">
    <location>
        <begin position="88"/>
        <end position="109"/>
    </location>
</feature>
<evidence type="ECO:0000256" key="6">
    <source>
        <dbReference type="SAM" id="Phobius"/>
    </source>
</evidence>
<name>A0A841MK26_9BACT</name>
<dbReference type="RefSeq" id="WP_184494376.1">
    <property type="nucleotide sequence ID" value="NZ_JACIJO010000001.1"/>
</dbReference>
<feature type="transmembrane region" description="Helical" evidence="6">
    <location>
        <begin position="740"/>
        <end position="764"/>
    </location>
</feature>
<dbReference type="InterPro" id="IPR003838">
    <property type="entry name" value="ABC3_permease_C"/>
</dbReference>
<dbReference type="AlphaFoldDB" id="A0A841MK26"/>
<evidence type="ECO:0000313" key="10">
    <source>
        <dbReference type="Proteomes" id="UP000588604"/>
    </source>
</evidence>
<keyword evidence="2" id="KW-1003">Cell membrane</keyword>
<feature type="transmembrane region" description="Helical" evidence="6">
    <location>
        <begin position="784"/>
        <end position="806"/>
    </location>
</feature>
<feature type="domain" description="ABC3 transporter permease C-terminal" evidence="7">
    <location>
        <begin position="743"/>
        <end position="852"/>
    </location>
</feature>
<feature type="transmembrane region" description="Helical" evidence="6">
    <location>
        <begin position="485"/>
        <end position="508"/>
    </location>
</feature>
<dbReference type="PANTHER" id="PTHR30572">
    <property type="entry name" value="MEMBRANE COMPONENT OF TRANSPORTER-RELATED"/>
    <property type="match status" value="1"/>
</dbReference>
<dbReference type="InterPro" id="IPR025857">
    <property type="entry name" value="MacB_PCD"/>
</dbReference>
<evidence type="ECO:0000313" key="9">
    <source>
        <dbReference type="EMBL" id="MBB6325827.1"/>
    </source>
</evidence>
<feature type="transmembrane region" description="Helical" evidence="6">
    <location>
        <begin position="440"/>
        <end position="464"/>
    </location>
</feature>
<dbReference type="EMBL" id="JACIJO010000001">
    <property type="protein sequence ID" value="MBB6325827.1"/>
    <property type="molecule type" value="Genomic_DNA"/>
</dbReference>
<dbReference type="PANTHER" id="PTHR30572:SF18">
    <property type="entry name" value="ABC-TYPE MACROLIDE FAMILY EXPORT SYSTEM PERMEASE COMPONENT 2"/>
    <property type="match status" value="1"/>
</dbReference>
<evidence type="ECO:0000256" key="4">
    <source>
        <dbReference type="ARBA" id="ARBA00022989"/>
    </source>
</evidence>
<feature type="transmembrane region" description="Helical" evidence="6">
    <location>
        <begin position="826"/>
        <end position="849"/>
    </location>
</feature>
<comment type="caution">
    <text evidence="9">The sequence shown here is derived from an EMBL/GenBank/DDBJ whole genome shotgun (WGS) entry which is preliminary data.</text>
</comment>
<feature type="domain" description="MacB-like periplasmic core" evidence="8">
    <location>
        <begin position="504"/>
        <end position="670"/>
    </location>
</feature>
<keyword evidence="3 6" id="KW-0812">Transmembrane</keyword>
<dbReference type="Pfam" id="PF12704">
    <property type="entry name" value="MacB_PCD"/>
    <property type="match status" value="2"/>
</dbReference>
<feature type="transmembrane region" description="Helical" evidence="6">
    <location>
        <begin position="393"/>
        <end position="420"/>
    </location>
</feature>
<feature type="transmembrane region" description="Helical" evidence="6">
    <location>
        <begin position="346"/>
        <end position="368"/>
    </location>
</feature>
<reference evidence="9 10" key="1">
    <citation type="submission" date="2020-08" db="EMBL/GenBank/DDBJ databases">
        <title>Genomic Encyclopedia of Type Strains, Phase IV (KMG-IV): sequencing the most valuable type-strain genomes for metagenomic binning, comparative biology and taxonomic classification.</title>
        <authorList>
            <person name="Goeker M."/>
        </authorList>
    </citation>
    <scope>NUCLEOTIDE SEQUENCE [LARGE SCALE GENOMIC DNA]</scope>
    <source>
        <strain evidence="9 10">DSM 102044</strain>
    </source>
</reference>
<accession>A0A841MK26</accession>
<evidence type="ECO:0000256" key="2">
    <source>
        <dbReference type="ARBA" id="ARBA00022475"/>
    </source>
</evidence>
<feature type="domain" description="MacB-like periplasmic core" evidence="8">
    <location>
        <begin position="88"/>
        <end position="304"/>
    </location>
</feature>
<evidence type="ECO:0000259" key="7">
    <source>
        <dbReference type="Pfam" id="PF02687"/>
    </source>
</evidence>
<organism evidence="9 10">
    <name type="scientific">Algoriphagus iocasae</name>
    <dbReference type="NCBI Taxonomy" id="1836499"/>
    <lineage>
        <taxon>Bacteria</taxon>
        <taxon>Pseudomonadati</taxon>
        <taxon>Bacteroidota</taxon>
        <taxon>Cytophagia</taxon>
        <taxon>Cytophagales</taxon>
        <taxon>Cyclobacteriaceae</taxon>
        <taxon>Algoriphagus</taxon>
    </lineage>
</organism>
<dbReference type="GO" id="GO:0005886">
    <property type="term" value="C:plasma membrane"/>
    <property type="evidence" value="ECO:0007669"/>
    <property type="project" value="UniProtKB-SubCell"/>
</dbReference>
<gene>
    <name evidence="9" type="ORF">FHS59_001442</name>
</gene>
<evidence type="ECO:0000256" key="5">
    <source>
        <dbReference type="ARBA" id="ARBA00023136"/>
    </source>
</evidence>
<keyword evidence="4 6" id="KW-1133">Transmembrane helix</keyword>
<evidence type="ECO:0000259" key="8">
    <source>
        <dbReference type="Pfam" id="PF12704"/>
    </source>
</evidence>
<dbReference type="Pfam" id="PF02687">
    <property type="entry name" value="FtsX"/>
    <property type="match status" value="2"/>
</dbReference>
<keyword evidence="5 6" id="KW-0472">Membrane</keyword>